<sequence>MKQNGKKSCYRCGKSGHLAQECWFKDKDCRNCGKKGHIELACQNKKLTVNEKVNPTKHEPRKGYVRKNKKNCVNQVEYIGKDEDESDENEFSHVMSVSSNSDGYWVTPLLDGEAIPMQVDTGSAVLLVAESTYLEKWPHLCPKEVNLTLKSYTGELVPLSGVVDVTVELNKQK</sequence>
<dbReference type="Proteomes" id="UP001529510">
    <property type="component" value="Unassembled WGS sequence"/>
</dbReference>
<dbReference type="PROSITE" id="PS50158">
    <property type="entry name" value="ZF_CCHC"/>
    <property type="match status" value="2"/>
</dbReference>
<dbReference type="Gene3D" id="4.10.60.10">
    <property type="entry name" value="Zinc finger, CCHC-type"/>
    <property type="match status" value="1"/>
</dbReference>
<evidence type="ECO:0000259" key="2">
    <source>
        <dbReference type="PROSITE" id="PS50158"/>
    </source>
</evidence>
<dbReference type="SUPFAM" id="SSF57756">
    <property type="entry name" value="Retrovirus zinc finger-like domains"/>
    <property type="match status" value="1"/>
</dbReference>
<evidence type="ECO:0000313" key="3">
    <source>
        <dbReference type="EMBL" id="KAL0161209.1"/>
    </source>
</evidence>
<reference evidence="3 4" key="1">
    <citation type="submission" date="2024-05" db="EMBL/GenBank/DDBJ databases">
        <title>Genome sequencing and assembly of Indian major carp, Cirrhinus mrigala (Hamilton, 1822).</title>
        <authorList>
            <person name="Mohindra V."/>
            <person name="Chowdhury L.M."/>
            <person name="Lal K."/>
            <person name="Jena J.K."/>
        </authorList>
    </citation>
    <scope>NUCLEOTIDE SEQUENCE [LARGE SCALE GENOMIC DNA]</scope>
    <source>
        <strain evidence="3">CM1030</strain>
        <tissue evidence="3">Blood</tissue>
    </source>
</reference>
<name>A0ABD0NGT1_CIRMR</name>
<dbReference type="Pfam" id="PF00098">
    <property type="entry name" value="zf-CCHC"/>
    <property type="match status" value="1"/>
</dbReference>
<dbReference type="EMBL" id="JAMKFB020000022">
    <property type="protein sequence ID" value="KAL0161209.1"/>
    <property type="molecule type" value="Genomic_DNA"/>
</dbReference>
<feature type="non-terminal residue" evidence="3">
    <location>
        <position position="173"/>
    </location>
</feature>
<feature type="domain" description="CCHC-type" evidence="2">
    <location>
        <begin position="9"/>
        <end position="22"/>
    </location>
</feature>
<gene>
    <name evidence="3" type="ORF">M9458_044934</name>
</gene>
<feature type="domain" description="CCHC-type" evidence="2">
    <location>
        <begin position="29"/>
        <end position="44"/>
    </location>
</feature>
<comment type="caution">
    <text evidence="3">The sequence shown here is derived from an EMBL/GenBank/DDBJ whole genome shotgun (WGS) entry which is preliminary data.</text>
</comment>
<keyword evidence="1" id="KW-0862">Zinc</keyword>
<keyword evidence="1" id="KW-0863">Zinc-finger</keyword>
<evidence type="ECO:0000256" key="1">
    <source>
        <dbReference type="PROSITE-ProRule" id="PRU00047"/>
    </source>
</evidence>
<accession>A0ABD0NGT1</accession>
<dbReference type="InterPro" id="IPR050951">
    <property type="entry name" value="Retrovirus_Pol_polyprotein"/>
</dbReference>
<dbReference type="AlphaFoldDB" id="A0ABD0NGT1"/>
<keyword evidence="1" id="KW-0479">Metal-binding</keyword>
<keyword evidence="4" id="KW-1185">Reference proteome</keyword>
<dbReference type="PANTHER" id="PTHR37984:SF10">
    <property type="entry name" value="RIBONUCLEASE H"/>
    <property type="match status" value="1"/>
</dbReference>
<dbReference type="GO" id="GO:0008270">
    <property type="term" value="F:zinc ion binding"/>
    <property type="evidence" value="ECO:0007669"/>
    <property type="project" value="UniProtKB-KW"/>
</dbReference>
<proteinExistence type="predicted"/>
<organism evidence="3 4">
    <name type="scientific">Cirrhinus mrigala</name>
    <name type="common">Mrigala</name>
    <dbReference type="NCBI Taxonomy" id="683832"/>
    <lineage>
        <taxon>Eukaryota</taxon>
        <taxon>Metazoa</taxon>
        <taxon>Chordata</taxon>
        <taxon>Craniata</taxon>
        <taxon>Vertebrata</taxon>
        <taxon>Euteleostomi</taxon>
        <taxon>Actinopterygii</taxon>
        <taxon>Neopterygii</taxon>
        <taxon>Teleostei</taxon>
        <taxon>Ostariophysi</taxon>
        <taxon>Cypriniformes</taxon>
        <taxon>Cyprinidae</taxon>
        <taxon>Labeoninae</taxon>
        <taxon>Labeonini</taxon>
        <taxon>Cirrhinus</taxon>
    </lineage>
</organism>
<dbReference type="SMART" id="SM00343">
    <property type="entry name" value="ZnF_C2HC"/>
    <property type="match status" value="2"/>
</dbReference>
<dbReference type="PANTHER" id="PTHR37984">
    <property type="entry name" value="PROTEIN CBG26694"/>
    <property type="match status" value="1"/>
</dbReference>
<dbReference type="InterPro" id="IPR001878">
    <property type="entry name" value="Znf_CCHC"/>
</dbReference>
<protein>
    <recommendedName>
        <fullName evidence="2">CCHC-type domain-containing protein</fullName>
    </recommendedName>
</protein>
<evidence type="ECO:0000313" key="4">
    <source>
        <dbReference type="Proteomes" id="UP001529510"/>
    </source>
</evidence>
<dbReference type="InterPro" id="IPR036875">
    <property type="entry name" value="Znf_CCHC_sf"/>
</dbReference>